<organism evidence="7 8">
    <name type="scientific">Pseudoduganella ginsengisoli</name>
    <dbReference type="NCBI Taxonomy" id="1462440"/>
    <lineage>
        <taxon>Bacteria</taxon>
        <taxon>Pseudomonadati</taxon>
        <taxon>Pseudomonadota</taxon>
        <taxon>Betaproteobacteria</taxon>
        <taxon>Burkholderiales</taxon>
        <taxon>Oxalobacteraceae</taxon>
        <taxon>Telluria group</taxon>
        <taxon>Pseudoduganella</taxon>
    </lineage>
</organism>
<comment type="function">
    <text evidence="6">May nick specific sequences that contain T:G mispairs resulting from m5C-deamination.</text>
</comment>
<dbReference type="CDD" id="cd00221">
    <property type="entry name" value="Vsr"/>
    <property type="match status" value="1"/>
</dbReference>
<protein>
    <recommendedName>
        <fullName evidence="6">Very short patch repair endonuclease</fullName>
        <ecNumber evidence="6">3.1.-.-</ecNumber>
    </recommendedName>
</protein>
<reference evidence="7 8" key="1">
    <citation type="submission" date="2019-11" db="EMBL/GenBank/DDBJ databases">
        <title>Type strains purchased from KCTC, JCM and DSMZ.</title>
        <authorList>
            <person name="Lu H."/>
        </authorList>
    </citation>
    <scope>NUCLEOTIDE SEQUENCE [LARGE SCALE GENOMIC DNA]</scope>
    <source>
        <strain evidence="7 8">KCTC 42409</strain>
    </source>
</reference>
<comment type="caution">
    <text evidence="7">The sequence shown here is derived from an EMBL/GenBank/DDBJ whole genome shotgun (WGS) entry which is preliminary data.</text>
</comment>
<evidence type="ECO:0000256" key="2">
    <source>
        <dbReference type="ARBA" id="ARBA00022759"/>
    </source>
</evidence>
<sequence length="159" mass="18691">MDNIDAERRSKNMRAIKSQDTLPEVIVRRLVRQLGMRYRLKYLLPGKPDLTFVGRRKVIFVHGCFWHQHGCRLVRPPKSNQSYWLPKLERTKIRDVENIAKLNAAGWSVLVVWECELKDEATLRRRLQEFLEPSSEQAGILGTFAENPFHLGMELSRYE</sequence>
<dbReference type="AlphaFoldDB" id="A0A6L6Q7L9"/>
<evidence type="ECO:0000256" key="6">
    <source>
        <dbReference type="PIRNR" id="PIRNR018267"/>
    </source>
</evidence>
<keyword evidence="4 6" id="KW-0378">Hydrolase</keyword>
<keyword evidence="1 6" id="KW-0540">Nuclease</keyword>
<dbReference type="PIRSF" id="PIRSF018267">
    <property type="entry name" value="VSR_endonuc"/>
    <property type="match status" value="1"/>
</dbReference>
<accession>A0A6L6Q7L9</accession>
<dbReference type="InterPro" id="IPR011335">
    <property type="entry name" value="Restrct_endonuc-II-like"/>
</dbReference>
<dbReference type="GO" id="GO:0016787">
    <property type="term" value="F:hydrolase activity"/>
    <property type="evidence" value="ECO:0007669"/>
    <property type="project" value="UniProtKB-KW"/>
</dbReference>
<gene>
    <name evidence="7" type="primary">vsr</name>
    <name evidence="7" type="ORF">GM668_26485</name>
</gene>
<dbReference type="Pfam" id="PF03852">
    <property type="entry name" value="Vsr"/>
    <property type="match status" value="1"/>
</dbReference>
<dbReference type="RefSeq" id="WP_170305853.1">
    <property type="nucleotide sequence ID" value="NZ_WNLA01000027.1"/>
</dbReference>
<dbReference type="GO" id="GO:0004519">
    <property type="term" value="F:endonuclease activity"/>
    <property type="evidence" value="ECO:0007669"/>
    <property type="project" value="UniProtKB-KW"/>
</dbReference>
<keyword evidence="5 6" id="KW-0234">DNA repair</keyword>
<dbReference type="InterPro" id="IPR004603">
    <property type="entry name" value="DNA_mismatch_endonuc_vsr"/>
</dbReference>
<name>A0A6L6Q7L9_9BURK</name>
<proteinExistence type="inferred from homology"/>
<dbReference type="NCBIfam" id="TIGR00632">
    <property type="entry name" value="vsr"/>
    <property type="match status" value="1"/>
</dbReference>
<evidence type="ECO:0000256" key="3">
    <source>
        <dbReference type="ARBA" id="ARBA00022763"/>
    </source>
</evidence>
<evidence type="ECO:0000256" key="5">
    <source>
        <dbReference type="ARBA" id="ARBA00023204"/>
    </source>
</evidence>
<evidence type="ECO:0000313" key="8">
    <source>
        <dbReference type="Proteomes" id="UP000484015"/>
    </source>
</evidence>
<evidence type="ECO:0000256" key="4">
    <source>
        <dbReference type="ARBA" id="ARBA00022801"/>
    </source>
</evidence>
<dbReference type="GO" id="GO:0006298">
    <property type="term" value="P:mismatch repair"/>
    <property type="evidence" value="ECO:0007669"/>
    <property type="project" value="UniProtKB-UniRule"/>
</dbReference>
<dbReference type="Gene3D" id="3.40.960.10">
    <property type="entry name" value="VSR Endonuclease"/>
    <property type="match status" value="1"/>
</dbReference>
<dbReference type="EC" id="3.1.-.-" evidence="6"/>
<evidence type="ECO:0000256" key="1">
    <source>
        <dbReference type="ARBA" id="ARBA00022722"/>
    </source>
</evidence>
<keyword evidence="3 6" id="KW-0227">DNA damage</keyword>
<dbReference type="Proteomes" id="UP000484015">
    <property type="component" value="Unassembled WGS sequence"/>
</dbReference>
<dbReference type="EMBL" id="WNLA01000027">
    <property type="protein sequence ID" value="MTW05630.1"/>
    <property type="molecule type" value="Genomic_DNA"/>
</dbReference>
<comment type="similarity">
    <text evidence="6">Belongs to the vsr family.</text>
</comment>
<evidence type="ECO:0000313" key="7">
    <source>
        <dbReference type="EMBL" id="MTW05630.1"/>
    </source>
</evidence>
<dbReference type="SUPFAM" id="SSF52980">
    <property type="entry name" value="Restriction endonuclease-like"/>
    <property type="match status" value="1"/>
</dbReference>
<keyword evidence="2 6" id="KW-0255">Endonuclease</keyword>
<keyword evidence="8" id="KW-1185">Reference proteome</keyword>